<dbReference type="EMBL" id="JBEWTB010000002">
    <property type="protein sequence ID" value="MET4757511.1"/>
    <property type="molecule type" value="Genomic_DNA"/>
</dbReference>
<sequence length="45" mass="5128">MRTDNAGFISIALKLIARQIQIFEGSQYFCGLQYFDGLQCKRAVL</sequence>
<protein>
    <recommendedName>
        <fullName evidence="3">Transposase</fullName>
    </recommendedName>
</protein>
<organism evidence="1 2">
    <name type="scientific">Endozoicomonas lisbonensis</name>
    <dbReference type="NCBI Taxonomy" id="3120522"/>
    <lineage>
        <taxon>Bacteria</taxon>
        <taxon>Pseudomonadati</taxon>
        <taxon>Pseudomonadota</taxon>
        <taxon>Gammaproteobacteria</taxon>
        <taxon>Oceanospirillales</taxon>
        <taxon>Endozoicomonadaceae</taxon>
        <taxon>Endozoicomonas</taxon>
    </lineage>
</organism>
<evidence type="ECO:0008006" key="3">
    <source>
        <dbReference type="Google" id="ProtNLM"/>
    </source>
</evidence>
<accession>A0ABV2SIB3</accession>
<gene>
    <name evidence="1" type="ORF">V5J35_002703</name>
</gene>
<dbReference type="Proteomes" id="UP001549366">
    <property type="component" value="Unassembled WGS sequence"/>
</dbReference>
<comment type="caution">
    <text evidence="1">The sequence shown here is derived from an EMBL/GenBank/DDBJ whole genome shotgun (WGS) entry which is preliminary data.</text>
</comment>
<reference evidence="1 2" key="1">
    <citation type="submission" date="2024-06" db="EMBL/GenBank/DDBJ databases">
        <title>Genomic Encyclopedia of Type Strains, Phase V (KMG-V): Genome sequencing to study the core and pangenomes of soil and plant-associated prokaryotes.</title>
        <authorList>
            <person name="Whitman W."/>
        </authorList>
    </citation>
    <scope>NUCLEOTIDE SEQUENCE [LARGE SCALE GENOMIC DNA]</scope>
    <source>
        <strain evidence="1 2">NE40</strain>
    </source>
</reference>
<name>A0ABV2SIB3_9GAMM</name>
<evidence type="ECO:0000313" key="2">
    <source>
        <dbReference type="Proteomes" id="UP001549366"/>
    </source>
</evidence>
<proteinExistence type="predicted"/>
<keyword evidence="2" id="KW-1185">Reference proteome</keyword>
<evidence type="ECO:0000313" key="1">
    <source>
        <dbReference type="EMBL" id="MET4757511.1"/>
    </source>
</evidence>